<dbReference type="EMBL" id="JACCFS010000001">
    <property type="protein sequence ID" value="NYJ32355.1"/>
    <property type="molecule type" value="Genomic_DNA"/>
</dbReference>
<keyword evidence="4" id="KW-1185">Reference proteome</keyword>
<feature type="region of interest" description="Disordered" evidence="1">
    <location>
        <begin position="147"/>
        <end position="178"/>
    </location>
</feature>
<dbReference type="PROSITE" id="PS51257">
    <property type="entry name" value="PROKAR_LIPOPROTEIN"/>
    <property type="match status" value="1"/>
</dbReference>
<gene>
    <name evidence="3" type="ORF">HNR10_000236</name>
</gene>
<reference evidence="3 4" key="1">
    <citation type="submission" date="2020-07" db="EMBL/GenBank/DDBJ databases">
        <title>Sequencing the genomes of 1000 actinobacteria strains.</title>
        <authorList>
            <person name="Klenk H.-P."/>
        </authorList>
    </citation>
    <scope>NUCLEOTIDE SEQUENCE [LARGE SCALE GENOMIC DNA]</scope>
    <source>
        <strain evidence="3 4">DSM 44442</strain>
    </source>
</reference>
<feature type="compositionally biased region" description="Low complexity" evidence="1">
    <location>
        <begin position="169"/>
        <end position="178"/>
    </location>
</feature>
<protein>
    <recommendedName>
        <fullName evidence="5">DUF5666 domain-containing protein</fullName>
    </recommendedName>
</protein>
<feature type="compositionally biased region" description="Acidic residues" evidence="1">
    <location>
        <begin position="155"/>
        <end position="168"/>
    </location>
</feature>
<feature type="signal peptide" evidence="2">
    <location>
        <begin position="1"/>
        <end position="24"/>
    </location>
</feature>
<feature type="compositionally biased region" description="Acidic residues" evidence="1">
    <location>
        <begin position="37"/>
        <end position="56"/>
    </location>
</feature>
<proteinExistence type="predicted"/>
<evidence type="ECO:0000256" key="1">
    <source>
        <dbReference type="SAM" id="MobiDB-lite"/>
    </source>
</evidence>
<dbReference type="Proteomes" id="UP000572051">
    <property type="component" value="Unassembled WGS sequence"/>
</dbReference>
<evidence type="ECO:0000313" key="3">
    <source>
        <dbReference type="EMBL" id="NYJ32355.1"/>
    </source>
</evidence>
<dbReference type="RefSeq" id="WP_179820137.1">
    <property type="nucleotide sequence ID" value="NZ_JACCFS010000001.1"/>
</dbReference>
<name>A0A7Z0J8J2_9ACTN</name>
<evidence type="ECO:0000313" key="4">
    <source>
        <dbReference type="Proteomes" id="UP000572051"/>
    </source>
</evidence>
<organism evidence="3 4">
    <name type="scientific">Nocardiopsis aegyptia</name>
    <dbReference type="NCBI Taxonomy" id="220378"/>
    <lineage>
        <taxon>Bacteria</taxon>
        <taxon>Bacillati</taxon>
        <taxon>Actinomycetota</taxon>
        <taxon>Actinomycetes</taxon>
        <taxon>Streptosporangiales</taxon>
        <taxon>Nocardiopsidaceae</taxon>
        <taxon>Nocardiopsis</taxon>
    </lineage>
</organism>
<sequence>MGIDRLKYAGRTLSVALLASSVLAVSACQNGSVGGEEGADVEDVQEGENGEDDTGVEAETGSTVTVSAEVEEVLSDESFQLEGSNDWGDDEPLLVVSAPEDADVSEGDAVSVTGTVRDFDYATWSEDYELSDEARYEEFDGRQFIVADEVSQDVSPEESLEGSPEESPESSPEASPTE</sequence>
<comment type="caution">
    <text evidence="3">The sequence shown here is derived from an EMBL/GenBank/DDBJ whole genome shotgun (WGS) entry which is preliminary data.</text>
</comment>
<feature type="region of interest" description="Disordered" evidence="1">
    <location>
        <begin position="30"/>
        <end position="64"/>
    </location>
</feature>
<dbReference type="AlphaFoldDB" id="A0A7Z0J8J2"/>
<evidence type="ECO:0008006" key="5">
    <source>
        <dbReference type="Google" id="ProtNLM"/>
    </source>
</evidence>
<evidence type="ECO:0000256" key="2">
    <source>
        <dbReference type="SAM" id="SignalP"/>
    </source>
</evidence>
<accession>A0A7Z0J8J2</accession>
<feature type="chain" id="PRO_5039072851" description="DUF5666 domain-containing protein" evidence="2">
    <location>
        <begin position="25"/>
        <end position="178"/>
    </location>
</feature>
<keyword evidence="2" id="KW-0732">Signal</keyword>